<keyword evidence="5" id="KW-0004">4Fe-4S</keyword>
<evidence type="ECO:0000256" key="14">
    <source>
        <dbReference type="ARBA" id="ARBA00048151"/>
    </source>
</evidence>
<evidence type="ECO:0000313" key="20">
    <source>
        <dbReference type="EMBL" id="KLT73297.1"/>
    </source>
</evidence>
<dbReference type="InterPro" id="IPR009051">
    <property type="entry name" value="Helical_ferredxn"/>
</dbReference>
<comment type="cofactor">
    <cofactor evidence="1">
        <name>[4Fe-4S] cluster</name>
        <dbReference type="ChEBI" id="CHEBI:49883"/>
    </cofactor>
</comment>
<evidence type="ECO:0000256" key="17">
    <source>
        <dbReference type="ARBA" id="ARBA00080114"/>
    </source>
</evidence>
<evidence type="ECO:0000256" key="6">
    <source>
        <dbReference type="ARBA" id="ARBA00022605"/>
    </source>
</evidence>
<evidence type="ECO:0000259" key="18">
    <source>
        <dbReference type="Pfam" id="PF07992"/>
    </source>
</evidence>
<sequence length="476" mass="51788">MSERENVYQFIDLPRVDPPKIPLNTRKTSFVEIYQAFSDKQAQAQADRCLACGNPYCQNKCPLHNNIPNWLRLANEGRIIEAAELAHTTNSLPEVCGRVCPQDRLCEGDCTLNAEFGAVTIGNVEKYITEKAFEMGWKPNLHDVPKAGKKVAVIGAGPAGLGCADVLVRNGVDVTVYERQQEIGGLLTFGIPAFKLEKEVMVRRREVFGEMGIEFKLGVEIGKDIGLQDLVEQYDAVFLGVGTYQGMKADIPNEHAQGVYSALPFLIGNTQNLLGLPSADYVSMEGKRVVVLGGGDTAMDCVRTSVRQGAAEVTCVYRRDAANMPGSKKEFTNAKEEGVAFQFNAQPVAIEADPVAVETDATGKVTGIRIVKTRMGEPDEKGRRRAEIIEGSEEVIDCDAVIVAFGFAPHEMPWLQSVGVTTDNRGRIEARGIYKQQTANPKVFAGGDITRGSDLVVTAIAEGRDAAEGILDYLNI</sequence>
<comment type="pathway">
    <text evidence="2">Energy metabolism; nitrogen metabolism.</text>
</comment>
<keyword evidence="11" id="KW-0411">Iron-sulfur</keyword>
<keyword evidence="8" id="KW-0521">NADP</keyword>
<keyword evidence="7" id="KW-0479">Metal-binding</keyword>
<comment type="pathway">
    <text evidence="13">Amino-acid biosynthesis; L-glutamate biosynthesis via GLT pathway; L-glutamate from 2-oxoglutarate and L-glutamine (NADP(+) route): step 1/1.</text>
</comment>
<dbReference type="Gene3D" id="1.10.1060.10">
    <property type="entry name" value="Alpha-helical ferredoxin"/>
    <property type="match status" value="1"/>
</dbReference>
<dbReference type="NCBIfam" id="TIGR01318">
    <property type="entry name" value="gltD_gamma_fam"/>
    <property type="match status" value="1"/>
</dbReference>
<keyword evidence="6" id="KW-0028">Amino-acid biosynthesis</keyword>
<feature type="domain" description="FAD/NAD(P)-binding" evidence="18">
    <location>
        <begin position="149"/>
        <end position="463"/>
    </location>
</feature>
<organism evidence="20 21">
    <name type="scientific">Neisseria arctica</name>
    <dbReference type="NCBI Taxonomy" id="1470200"/>
    <lineage>
        <taxon>Bacteria</taxon>
        <taxon>Pseudomonadati</taxon>
        <taxon>Pseudomonadota</taxon>
        <taxon>Betaproteobacteria</taxon>
        <taxon>Neisseriales</taxon>
        <taxon>Neisseriaceae</taxon>
        <taxon>Neisseria</taxon>
    </lineage>
</organism>
<evidence type="ECO:0000256" key="10">
    <source>
        <dbReference type="ARBA" id="ARBA00023004"/>
    </source>
</evidence>
<evidence type="ECO:0000256" key="5">
    <source>
        <dbReference type="ARBA" id="ARBA00022485"/>
    </source>
</evidence>
<dbReference type="SUPFAM" id="SSF51971">
    <property type="entry name" value="Nucleotide-binding domain"/>
    <property type="match status" value="2"/>
</dbReference>
<dbReference type="PATRIC" id="fig|1470200.3.peg.1815"/>
<evidence type="ECO:0000256" key="15">
    <source>
        <dbReference type="ARBA" id="ARBA00053198"/>
    </source>
</evidence>
<dbReference type="GO" id="GO:0004355">
    <property type="term" value="F:glutamate synthase (NADPH) activity"/>
    <property type="evidence" value="ECO:0007669"/>
    <property type="project" value="UniProtKB-EC"/>
</dbReference>
<name>A0A0J0YT69_9NEIS</name>
<comment type="function">
    <text evidence="15">Catalyzes the conversion of L-glutamine and 2-oxoglutarate into two molecules of L-glutamate.</text>
</comment>
<keyword evidence="12" id="KW-0314">Glutamate biosynthesis</keyword>
<keyword evidence="21" id="KW-1185">Reference proteome</keyword>
<evidence type="ECO:0000256" key="3">
    <source>
        <dbReference type="ARBA" id="ARBA00004909"/>
    </source>
</evidence>
<dbReference type="InterPro" id="IPR023753">
    <property type="entry name" value="FAD/NAD-binding_dom"/>
</dbReference>
<dbReference type="RefSeq" id="WP_047760530.1">
    <property type="nucleotide sequence ID" value="NZ_CP091510.1"/>
</dbReference>
<dbReference type="Pfam" id="PF07992">
    <property type="entry name" value="Pyr_redox_2"/>
    <property type="match status" value="1"/>
</dbReference>
<keyword evidence="9" id="KW-0560">Oxidoreductase</keyword>
<evidence type="ECO:0000256" key="1">
    <source>
        <dbReference type="ARBA" id="ARBA00001966"/>
    </source>
</evidence>
<dbReference type="PRINTS" id="PR00419">
    <property type="entry name" value="ADXRDTASE"/>
</dbReference>
<comment type="pathway">
    <text evidence="3">Nitrogen metabolism.</text>
</comment>
<evidence type="ECO:0000256" key="4">
    <source>
        <dbReference type="ARBA" id="ARBA00012079"/>
    </source>
</evidence>
<proteinExistence type="predicted"/>
<dbReference type="Gene3D" id="3.50.50.60">
    <property type="entry name" value="FAD/NAD(P)-binding domain"/>
    <property type="match status" value="2"/>
</dbReference>
<evidence type="ECO:0000256" key="2">
    <source>
        <dbReference type="ARBA" id="ARBA00004802"/>
    </source>
</evidence>
<evidence type="ECO:0000256" key="16">
    <source>
        <dbReference type="ARBA" id="ARBA00073489"/>
    </source>
</evidence>
<dbReference type="GO" id="GO:0046872">
    <property type="term" value="F:metal ion binding"/>
    <property type="evidence" value="ECO:0007669"/>
    <property type="project" value="UniProtKB-KW"/>
</dbReference>
<evidence type="ECO:0000259" key="19">
    <source>
        <dbReference type="Pfam" id="PF14691"/>
    </source>
</evidence>
<accession>A0A0J0YT69</accession>
<dbReference type="FunFam" id="3.50.50.60:FF:000068">
    <property type="entry name" value="Glutamate synthase small subunit"/>
    <property type="match status" value="1"/>
</dbReference>
<dbReference type="Proteomes" id="UP000036027">
    <property type="component" value="Unassembled WGS sequence"/>
</dbReference>
<dbReference type="PANTHER" id="PTHR42783">
    <property type="entry name" value="GLUTAMATE SYNTHASE [NADPH] SMALL CHAIN"/>
    <property type="match status" value="1"/>
</dbReference>
<gene>
    <name evidence="20" type="ORF">PL75_03500</name>
</gene>
<reference evidence="20 21" key="1">
    <citation type="submission" date="2014-11" db="EMBL/GenBank/DDBJ databases">
        <title>Genome of a novel goose pathogen.</title>
        <authorList>
            <person name="Hansen C.M."/>
            <person name="Hueffer K."/>
            <person name="Choi S.C."/>
        </authorList>
    </citation>
    <scope>NUCLEOTIDE SEQUENCE [LARGE SCALE GENOMIC DNA]</scope>
    <source>
        <strain evidence="20 21">KH1503</strain>
    </source>
</reference>
<dbReference type="Pfam" id="PF14691">
    <property type="entry name" value="Fer4_20"/>
    <property type="match status" value="1"/>
</dbReference>
<evidence type="ECO:0000256" key="11">
    <source>
        <dbReference type="ARBA" id="ARBA00023014"/>
    </source>
</evidence>
<dbReference type="InterPro" id="IPR006006">
    <property type="entry name" value="GltD-like"/>
</dbReference>
<keyword evidence="10" id="KW-0408">Iron</keyword>
<evidence type="ECO:0000256" key="12">
    <source>
        <dbReference type="ARBA" id="ARBA00023164"/>
    </source>
</evidence>
<dbReference type="EMBL" id="JTDO01000004">
    <property type="protein sequence ID" value="KLT73297.1"/>
    <property type="molecule type" value="Genomic_DNA"/>
</dbReference>
<dbReference type="InterPro" id="IPR036188">
    <property type="entry name" value="FAD/NAD-bd_sf"/>
</dbReference>
<protein>
    <recommendedName>
        <fullName evidence="16">Glutamate synthase [NADPH] small chain</fullName>
        <ecNumber evidence="4">1.4.1.13</ecNumber>
    </recommendedName>
    <alternativeName>
        <fullName evidence="17">Glutamate synthase subunit beta</fullName>
    </alternativeName>
</protein>
<comment type="catalytic activity">
    <reaction evidence="14">
        <text>2 L-glutamate + NADP(+) = L-glutamine + 2-oxoglutarate + NADPH + H(+)</text>
        <dbReference type="Rhea" id="RHEA:15501"/>
        <dbReference type="ChEBI" id="CHEBI:15378"/>
        <dbReference type="ChEBI" id="CHEBI:16810"/>
        <dbReference type="ChEBI" id="CHEBI:29985"/>
        <dbReference type="ChEBI" id="CHEBI:57783"/>
        <dbReference type="ChEBI" id="CHEBI:58349"/>
        <dbReference type="ChEBI" id="CHEBI:58359"/>
        <dbReference type="EC" id="1.4.1.13"/>
    </reaction>
</comment>
<evidence type="ECO:0000256" key="7">
    <source>
        <dbReference type="ARBA" id="ARBA00022723"/>
    </source>
</evidence>
<dbReference type="SUPFAM" id="SSF46548">
    <property type="entry name" value="alpha-helical ferredoxin"/>
    <property type="match status" value="1"/>
</dbReference>
<evidence type="ECO:0000256" key="9">
    <source>
        <dbReference type="ARBA" id="ARBA00023002"/>
    </source>
</evidence>
<dbReference type="PANTHER" id="PTHR42783:SF3">
    <property type="entry name" value="GLUTAMATE SYNTHASE [NADPH] SMALL CHAIN-RELATED"/>
    <property type="match status" value="1"/>
</dbReference>
<feature type="domain" description="Dihydroprymidine dehydrogenase" evidence="19">
    <location>
        <begin position="27"/>
        <end position="136"/>
    </location>
</feature>
<dbReference type="GO" id="GO:0051539">
    <property type="term" value="F:4 iron, 4 sulfur cluster binding"/>
    <property type="evidence" value="ECO:0007669"/>
    <property type="project" value="UniProtKB-KW"/>
</dbReference>
<comment type="caution">
    <text evidence="20">The sequence shown here is derived from an EMBL/GenBank/DDBJ whole genome shotgun (WGS) entry which is preliminary data.</text>
</comment>
<dbReference type="InterPro" id="IPR028261">
    <property type="entry name" value="DPD_II"/>
</dbReference>
<evidence type="ECO:0000256" key="8">
    <source>
        <dbReference type="ARBA" id="ARBA00022857"/>
    </source>
</evidence>
<evidence type="ECO:0000313" key="21">
    <source>
        <dbReference type="Proteomes" id="UP000036027"/>
    </source>
</evidence>
<dbReference type="STRING" id="1470200.PL75_03500"/>
<dbReference type="EC" id="1.4.1.13" evidence="4"/>
<dbReference type="AlphaFoldDB" id="A0A0J0YT69"/>
<evidence type="ECO:0000256" key="13">
    <source>
        <dbReference type="ARBA" id="ARBA00037898"/>
    </source>
</evidence>
<dbReference type="FunFam" id="1.10.1060.10:FF:000004">
    <property type="entry name" value="Glutamate synthase, small subunit"/>
    <property type="match status" value="1"/>
</dbReference>
<dbReference type="GO" id="GO:0006537">
    <property type="term" value="P:glutamate biosynthetic process"/>
    <property type="evidence" value="ECO:0007669"/>
    <property type="project" value="UniProtKB-KW"/>
</dbReference>
<dbReference type="OrthoDB" id="9803192at2"/>